<dbReference type="Proteomes" id="UP000292564">
    <property type="component" value="Unassembled WGS sequence"/>
</dbReference>
<gene>
    <name evidence="2" type="ORF">EV385_1171</name>
</gene>
<feature type="region of interest" description="Disordered" evidence="1">
    <location>
        <begin position="66"/>
        <end position="91"/>
    </location>
</feature>
<proteinExistence type="predicted"/>
<evidence type="ECO:0000313" key="3">
    <source>
        <dbReference type="Proteomes" id="UP000292564"/>
    </source>
</evidence>
<reference evidence="2 3" key="1">
    <citation type="submission" date="2019-02" db="EMBL/GenBank/DDBJ databases">
        <title>Sequencing the genomes of 1000 actinobacteria strains.</title>
        <authorList>
            <person name="Klenk H.-P."/>
        </authorList>
    </citation>
    <scope>NUCLEOTIDE SEQUENCE [LARGE SCALE GENOMIC DNA]</scope>
    <source>
        <strain evidence="2 3">DSM 45162</strain>
    </source>
</reference>
<organism evidence="2 3">
    <name type="scientific">Krasilnikovia cinnamomea</name>
    <dbReference type="NCBI Taxonomy" id="349313"/>
    <lineage>
        <taxon>Bacteria</taxon>
        <taxon>Bacillati</taxon>
        <taxon>Actinomycetota</taxon>
        <taxon>Actinomycetes</taxon>
        <taxon>Micromonosporales</taxon>
        <taxon>Micromonosporaceae</taxon>
        <taxon>Krasilnikovia</taxon>
    </lineage>
</organism>
<accession>A0A4Q7ZGE3</accession>
<protein>
    <submittedName>
        <fullName evidence="2">Uncharacterized protein</fullName>
    </submittedName>
</protein>
<dbReference type="RefSeq" id="WP_130508500.1">
    <property type="nucleotide sequence ID" value="NZ_SHKY01000001.1"/>
</dbReference>
<sequence length="91" mass="10207">MEERYEIRVQGFVGPALRAAFTGLRCESVAREWTIRGRLSADQLGALLVRLDRCGVELIRVRYQHDRPEEPAPDDTAAEPDWTQAVVTPAG</sequence>
<keyword evidence="3" id="KW-1185">Reference proteome</keyword>
<dbReference type="AlphaFoldDB" id="A0A4Q7ZGE3"/>
<comment type="caution">
    <text evidence="2">The sequence shown here is derived from an EMBL/GenBank/DDBJ whole genome shotgun (WGS) entry which is preliminary data.</text>
</comment>
<dbReference type="OrthoDB" id="4828421at2"/>
<evidence type="ECO:0000313" key="2">
    <source>
        <dbReference type="EMBL" id="RZU49421.1"/>
    </source>
</evidence>
<dbReference type="EMBL" id="SHKY01000001">
    <property type="protein sequence ID" value="RZU49421.1"/>
    <property type="molecule type" value="Genomic_DNA"/>
</dbReference>
<name>A0A4Q7ZGE3_9ACTN</name>
<evidence type="ECO:0000256" key="1">
    <source>
        <dbReference type="SAM" id="MobiDB-lite"/>
    </source>
</evidence>